<feature type="compositionally biased region" description="Low complexity" evidence="1">
    <location>
        <begin position="1"/>
        <end position="14"/>
    </location>
</feature>
<dbReference type="EMBL" id="QXGD01000903">
    <property type="protein sequence ID" value="KAE9220738.1"/>
    <property type="molecule type" value="Genomic_DNA"/>
</dbReference>
<dbReference type="Proteomes" id="UP000460718">
    <property type="component" value="Unassembled WGS sequence"/>
</dbReference>
<protein>
    <submittedName>
        <fullName evidence="4">Uncharacterized protein</fullName>
    </submittedName>
</protein>
<evidence type="ECO:0000313" key="17">
    <source>
        <dbReference type="Proteomes" id="UP000488956"/>
    </source>
</evidence>
<evidence type="ECO:0000313" key="13">
    <source>
        <dbReference type="Proteomes" id="UP000441208"/>
    </source>
</evidence>
<sequence>MGDSSQTDSWSSTDNGAKTGDEESADNGEGRARTTDRS</sequence>
<evidence type="ECO:0000313" key="8">
    <source>
        <dbReference type="EMBL" id="KAE9300736.1"/>
    </source>
</evidence>
<gene>
    <name evidence="8" type="ORF">PF001_g14792</name>
    <name evidence="7" type="ORF">PF002_g15797</name>
    <name evidence="6" type="ORF">PF004_g14395</name>
    <name evidence="5" type="ORF">PF006_g14484</name>
    <name evidence="4" type="ORF">PF007_g14775</name>
    <name evidence="9" type="ORF">PF008_g14455</name>
    <name evidence="3" type="ORF">PF010_g15223</name>
    <name evidence="2" type="ORF">PF011_g13131</name>
</gene>
<evidence type="ECO:0000313" key="7">
    <source>
        <dbReference type="EMBL" id="KAE9220738.1"/>
    </source>
</evidence>
<dbReference type="EMBL" id="QXFY01000896">
    <property type="protein sequence ID" value="KAE9333413.1"/>
    <property type="molecule type" value="Genomic_DNA"/>
</dbReference>
<dbReference type="Proteomes" id="UP000441208">
    <property type="component" value="Unassembled WGS sequence"/>
</dbReference>
<dbReference type="Proteomes" id="UP000476176">
    <property type="component" value="Unassembled WGS sequence"/>
</dbReference>
<evidence type="ECO:0000313" key="15">
    <source>
        <dbReference type="Proteomes" id="UP000476176"/>
    </source>
</evidence>
<accession>A0A6A3RSW0</accession>
<dbReference type="Proteomes" id="UP000440367">
    <property type="component" value="Unassembled WGS sequence"/>
</dbReference>
<dbReference type="EMBL" id="QXFX01000980">
    <property type="protein sequence ID" value="KAE9099367.1"/>
    <property type="molecule type" value="Genomic_DNA"/>
</dbReference>
<name>A0A6A3RSW0_9STRA</name>
<reference evidence="10 11" key="1">
    <citation type="submission" date="2018-08" db="EMBL/GenBank/DDBJ databases">
        <title>Genomic investigation of the strawberry pathogen Phytophthora fragariae indicates pathogenicity is determined by transcriptional variation in three key races.</title>
        <authorList>
            <person name="Adams T.M."/>
            <person name="Armitage A.D."/>
            <person name="Sobczyk M.K."/>
            <person name="Bates H.J."/>
            <person name="Dunwell J.M."/>
            <person name="Nellist C.F."/>
            <person name="Harrison R.J."/>
        </authorList>
    </citation>
    <scope>NUCLEOTIDE SEQUENCE [LARGE SCALE GENOMIC DNA]</scope>
    <source>
        <strain evidence="8 10">A4</strain>
        <strain evidence="7 11">BC-1</strain>
        <strain evidence="6 15">BC-23</strain>
        <strain evidence="5 12">NOV-5</strain>
        <strain evidence="4 13">NOV-71</strain>
        <strain evidence="9 16">NOV-77</strain>
        <strain evidence="3 17">ONT-3</strain>
        <strain evidence="2 14">SCRP245</strain>
    </source>
</reference>
<evidence type="ECO:0000313" key="4">
    <source>
        <dbReference type="EMBL" id="KAE9102397.1"/>
    </source>
</evidence>
<evidence type="ECO:0000313" key="9">
    <source>
        <dbReference type="EMBL" id="KAE9333413.1"/>
    </source>
</evidence>
<evidence type="ECO:0000313" key="5">
    <source>
        <dbReference type="EMBL" id="KAE9135992.1"/>
    </source>
</evidence>
<evidence type="ECO:0000313" key="12">
    <source>
        <dbReference type="Proteomes" id="UP000440732"/>
    </source>
</evidence>
<dbReference type="EMBL" id="QXGA01000912">
    <property type="protein sequence ID" value="KAE9135992.1"/>
    <property type="molecule type" value="Genomic_DNA"/>
</dbReference>
<evidence type="ECO:0000313" key="16">
    <source>
        <dbReference type="Proteomes" id="UP000486351"/>
    </source>
</evidence>
<evidence type="ECO:0000313" key="10">
    <source>
        <dbReference type="Proteomes" id="UP000437068"/>
    </source>
</evidence>
<feature type="compositionally biased region" description="Basic and acidic residues" evidence="1">
    <location>
        <begin position="28"/>
        <end position="38"/>
    </location>
</feature>
<dbReference type="AlphaFoldDB" id="A0A6A3RSW0"/>
<comment type="caution">
    <text evidence="4">The sequence shown here is derived from an EMBL/GenBank/DDBJ whole genome shotgun (WGS) entry which is preliminary data.</text>
</comment>
<dbReference type="Proteomes" id="UP000437068">
    <property type="component" value="Unassembled WGS sequence"/>
</dbReference>
<proteinExistence type="predicted"/>
<feature type="region of interest" description="Disordered" evidence="1">
    <location>
        <begin position="1"/>
        <end position="38"/>
    </location>
</feature>
<organism evidence="4 13">
    <name type="scientific">Phytophthora fragariae</name>
    <dbReference type="NCBI Taxonomy" id="53985"/>
    <lineage>
        <taxon>Eukaryota</taxon>
        <taxon>Sar</taxon>
        <taxon>Stramenopiles</taxon>
        <taxon>Oomycota</taxon>
        <taxon>Peronosporomycetes</taxon>
        <taxon>Peronosporales</taxon>
        <taxon>Peronosporaceae</taxon>
        <taxon>Phytophthora</taxon>
    </lineage>
</organism>
<dbReference type="EMBL" id="QXFZ01000875">
    <property type="protein sequence ID" value="KAE9102397.1"/>
    <property type="molecule type" value="Genomic_DNA"/>
</dbReference>
<dbReference type="EMBL" id="QXFW01000794">
    <property type="protein sequence ID" value="KAE9002863.1"/>
    <property type="molecule type" value="Genomic_DNA"/>
</dbReference>
<evidence type="ECO:0000313" key="6">
    <source>
        <dbReference type="EMBL" id="KAE9216655.1"/>
    </source>
</evidence>
<evidence type="ECO:0000313" key="2">
    <source>
        <dbReference type="EMBL" id="KAE9002863.1"/>
    </source>
</evidence>
<dbReference type="Proteomes" id="UP000486351">
    <property type="component" value="Unassembled WGS sequence"/>
</dbReference>
<dbReference type="EMBL" id="QXGC01000915">
    <property type="protein sequence ID" value="KAE9216655.1"/>
    <property type="molecule type" value="Genomic_DNA"/>
</dbReference>
<dbReference type="Proteomes" id="UP000440732">
    <property type="component" value="Unassembled WGS sequence"/>
</dbReference>
<evidence type="ECO:0000313" key="3">
    <source>
        <dbReference type="EMBL" id="KAE9099367.1"/>
    </source>
</evidence>
<evidence type="ECO:0000313" key="14">
    <source>
        <dbReference type="Proteomes" id="UP000460718"/>
    </source>
</evidence>
<evidence type="ECO:0000313" key="11">
    <source>
        <dbReference type="Proteomes" id="UP000440367"/>
    </source>
</evidence>
<dbReference type="Proteomes" id="UP000488956">
    <property type="component" value="Unassembled WGS sequence"/>
</dbReference>
<dbReference type="EMBL" id="QXGE01000934">
    <property type="protein sequence ID" value="KAE9300736.1"/>
    <property type="molecule type" value="Genomic_DNA"/>
</dbReference>
<evidence type="ECO:0000256" key="1">
    <source>
        <dbReference type="SAM" id="MobiDB-lite"/>
    </source>
</evidence>